<organism evidence="3 4">
    <name type="scientific">Herbinix hemicellulosilytica</name>
    <dbReference type="NCBI Taxonomy" id="1564487"/>
    <lineage>
        <taxon>Bacteria</taxon>
        <taxon>Bacillati</taxon>
        <taxon>Bacillota</taxon>
        <taxon>Clostridia</taxon>
        <taxon>Lachnospirales</taxon>
        <taxon>Lachnospiraceae</taxon>
        <taxon>Herbinix</taxon>
    </lineage>
</organism>
<evidence type="ECO:0000313" key="4">
    <source>
        <dbReference type="Proteomes" id="UP000236497"/>
    </source>
</evidence>
<dbReference type="RefSeq" id="WP_158245866.1">
    <property type="nucleotide sequence ID" value="NZ_CVTD020000008.1"/>
</dbReference>
<dbReference type="Proteomes" id="UP000236497">
    <property type="component" value="Unassembled WGS sequence"/>
</dbReference>
<gene>
    <name evidence="3" type="ORF">HHT355_0534</name>
</gene>
<accession>A0A0H5SE93</accession>
<protein>
    <recommendedName>
        <fullName evidence="2">SLH domain-containing protein</fullName>
    </recommendedName>
</protein>
<keyword evidence="1" id="KW-0677">Repeat</keyword>
<keyword evidence="4" id="KW-1185">Reference proteome</keyword>
<dbReference type="Pfam" id="PF00395">
    <property type="entry name" value="SLH"/>
    <property type="match status" value="1"/>
</dbReference>
<evidence type="ECO:0000259" key="2">
    <source>
        <dbReference type="PROSITE" id="PS51272"/>
    </source>
</evidence>
<dbReference type="AlphaFoldDB" id="A0A0H5SE93"/>
<dbReference type="PROSITE" id="PS51272">
    <property type="entry name" value="SLH"/>
    <property type="match status" value="1"/>
</dbReference>
<dbReference type="InterPro" id="IPR001119">
    <property type="entry name" value="SLH_dom"/>
</dbReference>
<evidence type="ECO:0000313" key="3">
    <source>
        <dbReference type="EMBL" id="CRZ33739.1"/>
    </source>
</evidence>
<proteinExistence type="predicted"/>
<sequence length="533" mass="62543">MKKYKGFIFVVVLVITLVFSVFRTNQKAIAADKYIKVKDYIEYIVKQMNWPIDRISDQPYIDAAMEKGIIKKGEFKDYSEYLTRTDAAVIANRLDEKNLSYLFTENAIIFLRECDLFEGRLYYNVSGNFFPKGETIETYDAKKFGQDVVYPILKSAFPTENWIDQGVRTRYTDVYDKNGNLIKTVIMIGKASPDKNNVVEIKPIDEKSKVIDMWNYIKDLDRKINTVLEKRISDIKNIPKSKREAVAAVIAKGIMKGYSNGLYATSREFRGNNKITANGAKEVIQKVLNPEKRALVSPDGQLIRTTNLPKNANDYPYILECFPNEYYEMKYSFMYLTDYLTGKIKKDEYAYPKEVNYEYLYNKYYYNQLSLETGKYGLYDEMLTNVENYIKHIFNVNYRTVDKIWKVGLASSLCFYSWDNKVYEMIENYIENIKKNHVVVELDKIAIDPGSIYESRDYLYVRVYVKYRVTANEINVPSNQLIFNTNIENLKINAWKESIFDVMVEYRSENSVYKWAPTSSIKLSDWAYRESFK</sequence>
<reference evidence="3 4" key="1">
    <citation type="submission" date="2015-06" db="EMBL/GenBank/DDBJ databases">
        <authorList>
            <person name="Wibberg Daniel"/>
        </authorList>
    </citation>
    <scope>NUCLEOTIDE SEQUENCE [LARGE SCALE GENOMIC DNA]</scope>
    <source>
        <strain evidence="3 4">T3/55T</strain>
    </source>
</reference>
<dbReference type="EMBL" id="CVTD020000008">
    <property type="protein sequence ID" value="CRZ33739.1"/>
    <property type="molecule type" value="Genomic_DNA"/>
</dbReference>
<name>A0A0H5SE93_HERHM</name>
<evidence type="ECO:0000256" key="1">
    <source>
        <dbReference type="ARBA" id="ARBA00022737"/>
    </source>
</evidence>
<feature type="domain" description="SLH" evidence="2">
    <location>
        <begin position="229"/>
        <end position="298"/>
    </location>
</feature>